<dbReference type="AlphaFoldDB" id="A0A564Z8C5"/>
<gene>
    <name evidence="2" type="ORF">WMSIL1_LOCUS13510</name>
</gene>
<evidence type="ECO:0000313" key="3">
    <source>
        <dbReference type="Proteomes" id="UP000321570"/>
    </source>
</evidence>
<organism evidence="2 3">
    <name type="scientific">Hymenolepis diminuta</name>
    <name type="common">Rat tapeworm</name>
    <dbReference type="NCBI Taxonomy" id="6216"/>
    <lineage>
        <taxon>Eukaryota</taxon>
        <taxon>Metazoa</taxon>
        <taxon>Spiralia</taxon>
        <taxon>Lophotrochozoa</taxon>
        <taxon>Platyhelminthes</taxon>
        <taxon>Cestoda</taxon>
        <taxon>Eucestoda</taxon>
        <taxon>Cyclophyllidea</taxon>
        <taxon>Hymenolepididae</taxon>
        <taxon>Hymenolepis</taxon>
    </lineage>
</organism>
<name>A0A564Z8C5_HYMDI</name>
<accession>A0A564Z8C5</accession>
<keyword evidence="3" id="KW-1185">Reference proteome</keyword>
<feature type="non-terminal residue" evidence="2">
    <location>
        <position position="1"/>
    </location>
</feature>
<dbReference type="EMBL" id="CABIJS010000697">
    <property type="protein sequence ID" value="VUZ55710.1"/>
    <property type="molecule type" value="Genomic_DNA"/>
</dbReference>
<dbReference type="Proteomes" id="UP000321570">
    <property type="component" value="Unassembled WGS sequence"/>
</dbReference>
<sequence>NRVRSIYEQTPHATSDVLRAETCYKSLLRKVNLEILAQHQKSELKALHEELEQMRRNISSSIQD</sequence>
<protein>
    <submittedName>
        <fullName evidence="2">Uncharacterized protein</fullName>
    </submittedName>
</protein>
<reference evidence="2 3" key="1">
    <citation type="submission" date="2019-07" db="EMBL/GenBank/DDBJ databases">
        <authorList>
            <person name="Jastrzebski P J."/>
            <person name="Paukszto L."/>
            <person name="Jastrzebski P J."/>
        </authorList>
    </citation>
    <scope>NUCLEOTIDE SEQUENCE [LARGE SCALE GENOMIC DNA]</scope>
    <source>
        <strain evidence="2 3">WMS-il1</strain>
    </source>
</reference>
<proteinExistence type="predicted"/>
<evidence type="ECO:0000256" key="1">
    <source>
        <dbReference type="SAM" id="Coils"/>
    </source>
</evidence>
<feature type="coiled-coil region" evidence="1">
    <location>
        <begin position="30"/>
        <end position="64"/>
    </location>
</feature>
<evidence type="ECO:0000313" key="2">
    <source>
        <dbReference type="EMBL" id="VUZ55710.1"/>
    </source>
</evidence>
<keyword evidence="1" id="KW-0175">Coiled coil</keyword>